<evidence type="ECO:0000313" key="2">
    <source>
        <dbReference type="Proteomes" id="UP000078287"/>
    </source>
</evidence>
<name>A0A178MDY5_9CHLR</name>
<dbReference type="AlphaFoldDB" id="A0A178MDY5"/>
<sequence length="256" mass="27411">MARTSNRMPLLALAVVALAVAAALVFALRPGQAEEGGPILQYPPEPPAPTIGPNPTVPAGLAAGPRFVADFASADSLRDWQMVELDFILPEDRANWVIENGRLRQDFASEIRNSALTQVAALAPVAFADGVVRASFYDEFNGIAGLVARYQGEVGYEASYYRLRLLKNEYEATPKYALEKVVDGVVTPLATVAGPGFAPRQWHVIELEVRGGELTARLNGKVLLQASDAQPLPAGRVGVYTRALGGIMFDDVIVAP</sequence>
<reference evidence="1 2" key="1">
    <citation type="submission" date="2016-04" db="EMBL/GenBank/DDBJ databases">
        <title>Chloroflexus islandicus sp. nov., a thermophilic filamentous anoxygenic phototrophic bacterium from geyser Strokkur (Iceland).</title>
        <authorList>
            <person name="Gaisin V.A."/>
            <person name="Kalashnikov A.M."/>
            <person name="Sukhacheva M.V."/>
            <person name="Grouzdev D.S."/>
            <person name="Ivanov T.M."/>
            <person name="Kuznetsov B."/>
            <person name="Gorlenko V.M."/>
        </authorList>
    </citation>
    <scope>NUCLEOTIDE SEQUENCE [LARGE SCALE GENOMIC DNA]</scope>
    <source>
        <strain evidence="2">isl-2</strain>
    </source>
</reference>
<dbReference type="Proteomes" id="UP000078287">
    <property type="component" value="Unassembled WGS sequence"/>
</dbReference>
<gene>
    <name evidence="1" type="ORF">A6A03_10995</name>
</gene>
<dbReference type="EMBL" id="LWQS01000040">
    <property type="protein sequence ID" value="OAN46979.1"/>
    <property type="molecule type" value="Genomic_DNA"/>
</dbReference>
<dbReference type="Gene3D" id="2.60.120.560">
    <property type="entry name" value="Exo-inulinase, domain 1"/>
    <property type="match status" value="1"/>
</dbReference>
<keyword evidence="2" id="KW-1185">Reference proteome</keyword>
<dbReference type="STRING" id="1707952.A6A03_10995"/>
<evidence type="ECO:0008006" key="3">
    <source>
        <dbReference type="Google" id="ProtNLM"/>
    </source>
</evidence>
<dbReference type="RefSeq" id="WP_066784922.1">
    <property type="nucleotide sequence ID" value="NZ_LWQS01000040.1"/>
</dbReference>
<dbReference type="OrthoDB" id="151158at2"/>
<protein>
    <recommendedName>
        <fullName evidence="3">3-keto-disaccharide hydrolase domain-containing protein</fullName>
    </recommendedName>
</protein>
<comment type="caution">
    <text evidence="1">The sequence shown here is derived from an EMBL/GenBank/DDBJ whole genome shotgun (WGS) entry which is preliminary data.</text>
</comment>
<organism evidence="1 2">
    <name type="scientific">Chloroflexus islandicus</name>
    <dbReference type="NCBI Taxonomy" id="1707952"/>
    <lineage>
        <taxon>Bacteria</taxon>
        <taxon>Bacillati</taxon>
        <taxon>Chloroflexota</taxon>
        <taxon>Chloroflexia</taxon>
        <taxon>Chloroflexales</taxon>
        <taxon>Chloroflexineae</taxon>
        <taxon>Chloroflexaceae</taxon>
        <taxon>Chloroflexus</taxon>
    </lineage>
</organism>
<proteinExistence type="predicted"/>
<accession>A0A178MDY5</accession>
<evidence type="ECO:0000313" key="1">
    <source>
        <dbReference type="EMBL" id="OAN46979.1"/>
    </source>
</evidence>